<keyword evidence="1" id="KW-0732">Signal</keyword>
<evidence type="ECO:0000313" key="4">
    <source>
        <dbReference type="Proteomes" id="UP001204772"/>
    </source>
</evidence>
<feature type="chain" id="PRO_5046467278" evidence="1">
    <location>
        <begin position="21"/>
        <end position="226"/>
    </location>
</feature>
<evidence type="ECO:0000259" key="2">
    <source>
        <dbReference type="Pfam" id="PF10988"/>
    </source>
</evidence>
<evidence type="ECO:0000256" key="1">
    <source>
        <dbReference type="SAM" id="SignalP"/>
    </source>
</evidence>
<comment type="caution">
    <text evidence="3">The sequence shown here is derived from an EMBL/GenBank/DDBJ whole genome shotgun (WGS) entry which is preliminary data.</text>
</comment>
<dbReference type="RefSeq" id="WP_253524184.1">
    <property type="nucleotide sequence ID" value="NZ_JAMZEL010000001.1"/>
</dbReference>
<feature type="domain" description="Putative auto-transporter adhesin head GIN" evidence="2">
    <location>
        <begin position="40"/>
        <end position="203"/>
    </location>
</feature>
<proteinExistence type="predicted"/>
<dbReference type="Gene3D" id="2.160.20.120">
    <property type="match status" value="1"/>
</dbReference>
<feature type="signal peptide" evidence="1">
    <location>
        <begin position="1"/>
        <end position="20"/>
    </location>
</feature>
<organism evidence="3 4">
    <name type="scientific">Runella salmonicolor</name>
    <dbReference type="NCBI Taxonomy" id="2950278"/>
    <lineage>
        <taxon>Bacteria</taxon>
        <taxon>Pseudomonadati</taxon>
        <taxon>Bacteroidota</taxon>
        <taxon>Cytophagia</taxon>
        <taxon>Cytophagales</taxon>
        <taxon>Spirosomataceae</taxon>
        <taxon>Runella</taxon>
    </lineage>
</organism>
<dbReference type="EMBL" id="JAMZEL010000001">
    <property type="protein sequence ID" value="MCP1381040.1"/>
    <property type="molecule type" value="Genomic_DNA"/>
</dbReference>
<dbReference type="Pfam" id="PF10988">
    <property type="entry name" value="DUF2807"/>
    <property type="match status" value="1"/>
</dbReference>
<protein>
    <submittedName>
        <fullName evidence="3">DUF2807 domain-containing protein</fullName>
    </submittedName>
</protein>
<gene>
    <name evidence="3" type="ORF">NCI00_01325</name>
</gene>
<evidence type="ECO:0000313" key="3">
    <source>
        <dbReference type="EMBL" id="MCP1381040.1"/>
    </source>
</evidence>
<reference evidence="3 4" key="1">
    <citation type="submission" date="2022-06" db="EMBL/GenBank/DDBJ databases">
        <title>Runella sp. S5 genome sequencing.</title>
        <authorList>
            <person name="Park S."/>
        </authorList>
    </citation>
    <scope>NUCLEOTIDE SEQUENCE [LARGE SCALE GENOMIC DNA]</scope>
    <source>
        <strain evidence="3 4">S5</strain>
    </source>
</reference>
<name>A0ABT1FH02_9BACT</name>
<keyword evidence="4" id="KW-1185">Reference proteome</keyword>
<dbReference type="Proteomes" id="UP001204772">
    <property type="component" value="Unassembled WGS sequence"/>
</dbReference>
<sequence>MKKIVFVSVFFSLLGLLVQAQRGPLKGTGKVVQKSYDIRDFDKINLEDLDGKIEVEIGKTFSIKIEIDENLEPLLYVGKEGKEGVLTIGLKGNASNKLYVEDTRIKVKVTMPEASVIQHRGNSSMHVAGIVGRYFRLENSGNGNATLQGNIDELDIKKDGNGDVNAQKLIAKTAKVKSYGNGNVDVHAQISLTAHGSGNGNVGQFGPGKVEHISGIMGNGSVRIKH</sequence>
<dbReference type="InterPro" id="IPR021255">
    <property type="entry name" value="DUF2807"/>
</dbReference>
<accession>A0ABT1FH02</accession>